<reference evidence="2 3" key="1">
    <citation type="submission" date="2021-01" db="EMBL/GenBank/DDBJ databases">
        <title>Whole genome shotgun sequence of Actinoplanes durhamensis NBRC 14914.</title>
        <authorList>
            <person name="Komaki H."/>
            <person name="Tamura T."/>
        </authorList>
    </citation>
    <scope>NUCLEOTIDE SEQUENCE [LARGE SCALE GENOMIC DNA]</scope>
    <source>
        <strain evidence="2 3">NBRC 14914</strain>
    </source>
</reference>
<keyword evidence="3" id="KW-1185">Reference proteome</keyword>
<evidence type="ECO:0000313" key="2">
    <source>
        <dbReference type="EMBL" id="GIE01197.1"/>
    </source>
</evidence>
<accession>A0ABQ3YUE3</accession>
<protein>
    <submittedName>
        <fullName evidence="2">Uncharacterized protein</fullName>
    </submittedName>
</protein>
<evidence type="ECO:0000313" key="3">
    <source>
        <dbReference type="Proteomes" id="UP000637628"/>
    </source>
</evidence>
<evidence type="ECO:0000256" key="1">
    <source>
        <dbReference type="SAM" id="MobiDB-lite"/>
    </source>
</evidence>
<dbReference type="EMBL" id="BOML01000021">
    <property type="protein sequence ID" value="GIE01197.1"/>
    <property type="molecule type" value="Genomic_DNA"/>
</dbReference>
<proteinExistence type="predicted"/>
<name>A0ABQ3YUE3_9ACTN</name>
<comment type="caution">
    <text evidence="2">The sequence shown here is derived from an EMBL/GenBank/DDBJ whole genome shotgun (WGS) entry which is preliminary data.</text>
</comment>
<organism evidence="2 3">
    <name type="scientific">Paractinoplanes durhamensis</name>
    <dbReference type="NCBI Taxonomy" id="113563"/>
    <lineage>
        <taxon>Bacteria</taxon>
        <taxon>Bacillati</taxon>
        <taxon>Actinomycetota</taxon>
        <taxon>Actinomycetes</taxon>
        <taxon>Micromonosporales</taxon>
        <taxon>Micromonosporaceae</taxon>
        <taxon>Paractinoplanes</taxon>
    </lineage>
</organism>
<gene>
    <name evidence="2" type="ORF">Adu01nite_25470</name>
</gene>
<sequence length="84" mass="8772">MPPTAITNPLRDRGAMQSSKRGSRPRERGWPAAPLSVGDGVLAETPGNIDADRDMGALPLQPGEAQAEVIAVRSRAASWAGGRP</sequence>
<dbReference type="Proteomes" id="UP000637628">
    <property type="component" value="Unassembled WGS sequence"/>
</dbReference>
<feature type="region of interest" description="Disordered" evidence="1">
    <location>
        <begin position="1"/>
        <end position="41"/>
    </location>
</feature>